<sequence>MEELVNGVTAELSTASDGESDCEGEPLVDKDKEPEVDETAVKLEVCTNIVVPLDVEGVVATVMVDLPSPVRPSRRVIRGELRLLAQTRAE</sequence>
<keyword evidence="9" id="KW-1185">Reference proteome</keyword>
<protein>
    <submittedName>
        <fullName evidence="8">Uncharacterized protein</fullName>
    </submittedName>
</protein>
<dbReference type="EMBL" id="RCMK01000376">
    <property type="protein sequence ID" value="KAG2932597.1"/>
    <property type="molecule type" value="Genomic_DNA"/>
</dbReference>
<comment type="caution">
    <text evidence="8">The sequence shown here is derived from an EMBL/GenBank/DDBJ whole genome shotgun (WGS) entry which is preliminary data.</text>
</comment>
<evidence type="ECO:0000256" key="1">
    <source>
        <dbReference type="SAM" id="MobiDB-lite"/>
    </source>
</evidence>
<name>A0A329RWL1_9STRA</name>
<dbReference type="Proteomes" id="UP000735874">
    <property type="component" value="Unassembled WGS sequence"/>
</dbReference>
<evidence type="ECO:0000313" key="4">
    <source>
        <dbReference type="EMBL" id="KAG2932597.1"/>
    </source>
</evidence>
<accession>A0A329RWL1</accession>
<dbReference type="EMBL" id="JAENGZ010001111">
    <property type="protein sequence ID" value="KAG6950580.1"/>
    <property type="molecule type" value="Genomic_DNA"/>
</dbReference>
<evidence type="ECO:0000313" key="2">
    <source>
        <dbReference type="EMBL" id="KAG2854951.1"/>
    </source>
</evidence>
<dbReference type="AlphaFoldDB" id="A0A329RWL1"/>
<dbReference type="Proteomes" id="UP000688947">
    <property type="component" value="Unassembled WGS sequence"/>
</dbReference>
<dbReference type="Proteomes" id="UP000736787">
    <property type="component" value="Unassembled WGS sequence"/>
</dbReference>
<evidence type="ECO:0000313" key="6">
    <source>
        <dbReference type="EMBL" id="KAG3211477.1"/>
    </source>
</evidence>
<dbReference type="EMBL" id="RCML01000826">
    <property type="protein sequence ID" value="KAG2968893.1"/>
    <property type="molecule type" value="Genomic_DNA"/>
</dbReference>
<dbReference type="VEuPathDB" id="FungiDB:PC110_g15686"/>
<dbReference type="Proteomes" id="UP000774804">
    <property type="component" value="Unassembled WGS sequence"/>
</dbReference>
<dbReference type="EMBL" id="MJFZ01000526">
    <property type="protein sequence ID" value="RAW27926.1"/>
    <property type="molecule type" value="Genomic_DNA"/>
</dbReference>
<evidence type="ECO:0000313" key="8">
    <source>
        <dbReference type="EMBL" id="RAW27926.1"/>
    </source>
</evidence>
<gene>
    <name evidence="7" type="ORF">JG687_00014159</name>
    <name evidence="8" type="ORF">PC110_g15686</name>
    <name evidence="2" type="ORF">PC113_g12857</name>
    <name evidence="3" type="ORF">PC115_g17875</name>
    <name evidence="4" type="ORF">PC117_g13101</name>
    <name evidence="5" type="ORF">PC118_g17743</name>
    <name evidence="6" type="ORF">PC129_g17547</name>
</gene>
<evidence type="ECO:0000313" key="5">
    <source>
        <dbReference type="EMBL" id="KAG2968893.1"/>
    </source>
</evidence>
<reference evidence="7" key="3">
    <citation type="submission" date="2021-01" db="EMBL/GenBank/DDBJ databases">
        <title>Phytophthora aleatoria, a newly-described species from Pinus radiata is distinct from Phytophthora cactorum isolates based on comparative genomics.</title>
        <authorList>
            <person name="Mcdougal R."/>
            <person name="Panda P."/>
            <person name="Williams N."/>
            <person name="Studholme D.J."/>
        </authorList>
    </citation>
    <scope>NUCLEOTIDE SEQUENCE</scope>
    <source>
        <strain evidence="7">NZFS 3830</strain>
    </source>
</reference>
<dbReference type="EMBL" id="RCMV01000950">
    <property type="protein sequence ID" value="KAG3211477.1"/>
    <property type="molecule type" value="Genomic_DNA"/>
</dbReference>
<evidence type="ECO:0000313" key="9">
    <source>
        <dbReference type="Proteomes" id="UP000251314"/>
    </source>
</evidence>
<proteinExistence type="predicted"/>
<reference evidence="8 9" key="1">
    <citation type="submission" date="2018-01" db="EMBL/GenBank/DDBJ databases">
        <title>Draft genome of the strawberry crown rot pathogen Phytophthora cactorum.</title>
        <authorList>
            <person name="Armitage A.D."/>
            <person name="Lysoe E."/>
            <person name="Nellist C.F."/>
            <person name="Harrison R.J."/>
            <person name="Brurberg M.B."/>
        </authorList>
    </citation>
    <scope>NUCLEOTIDE SEQUENCE [LARGE SCALE GENOMIC DNA]</scope>
    <source>
        <strain evidence="8 9">10300</strain>
    </source>
</reference>
<reference evidence="2" key="2">
    <citation type="submission" date="2018-10" db="EMBL/GenBank/DDBJ databases">
        <title>Effector identification in a new, highly contiguous assembly of the strawberry crown rot pathogen Phytophthora cactorum.</title>
        <authorList>
            <person name="Armitage A.D."/>
            <person name="Nellist C.F."/>
            <person name="Bates H."/>
            <person name="Vickerstaff R.J."/>
            <person name="Harrison R.J."/>
        </authorList>
    </citation>
    <scope>NUCLEOTIDE SEQUENCE</scope>
    <source>
        <strain evidence="2">15-7</strain>
        <strain evidence="3">4032</strain>
        <strain evidence="4">4040</strain>
        <strain evidence="5">P415</strain>
        <strain evidence="6">P421</strain>
    </source>
</reference>
<dbReference type="EMBL" id="RCMG01000400">
    <property type="protein sequence ID" value="KAG2854951.1"/>
    <property type="molecule type" value="Genomic_DNA"/>
</dbReference>
<dbReference type="Proteomes" id="UP000697107">
    <property type="component" value="Unassembled WGS sequence"/>
</dbReference>
<organism evidence="8 9">
    <name type="scientific">Phytophthora cactorum</name>
    <dbReference type="NCBI Taxonomy" id="29920"/>
    <lineage>
        <taxon>Eukaryota</taxon>
        <taxon>Sar</taxon>
        <taxon>Stramenopiles</taxon>
        <taxon>Oomycota</taxon>
        <taxon>Peronosporomycetes</taxon>
        <taxon>Peronosporales</taxon>
        <taxon>Peronosporaceae</taxon>
        <taxon>Phytophthora</taxon>
    </lineage>
</organism>
<evidence type="ECO:0000313" key="3">
    <source>
        <dbReference type="EMBL" id="KAG2895319.1"/>
    </source>
</evidence>
<dbReference type="Proteomes" id="UP000251314">
    <property type="component" value="Unassembled WGS sequence"/>
</dbReference>
<dbReference type="EMBL" id="RCMI01000881">
    <property type="protein sequence ID" value="KAG2895319.1"/>
    <property type="molecule type" value="Genomic_DNA"/>
</dbReference>
<dbReference type="OrthoDB" id="10300568at2759"/>
<evidence type="ECO:0000313" key="7">
    <source>
        <dbReference type="EMBL" id="KAG6950580.1"/>
    </source>
</evidence>
<dbReference type="Proteomes" id="UP000760860">
    <property type="component" value="Unassembled WGS sequence"/>
</dbReference>
<feature type="region of interest" description="Disordered" evidence="1">
    <location>
        <begin position="1"/>
        <end position="34"/>
    </location>
</feature>